<feature type="domain" description="AB hydrolase-1" evidence="1">
    <location>
        <begin position="62"/>
        <end position="182"/>
    </location>
</feature>
<dbReference type="RefSeq" id="WP_344929448.1">
    <property type="nucleotide sequence ID" value="NZ_BAABCW010000017.1"/>
</dbReference>
<dbReference type="Pfam" id="PF00561">
    <property type="entry name" value="Abhydrolase_1"/>
    <property type="match status" value="1"/>
</dbReference>
<reference evidence="3" key="1">
    <citation type="journal article" date="2019" name="Int. J. Syst. Evol. Microbiol.">
        <title>The Global Catalogue of Microorganisms (GCM) 10K type strain sequencing project: providing services to taxonomists for standard genome sequencing and annotation.</title>
        <authorList>
            <consortium name="The Broad Institute Genomics Platform"/>
            <consortium name="The Broad Institute Genome Sequencing Center for Infectious Disease"/>
            <person name="Wu L."/>
            <person name="Ma J."/>
        </authorList>
    </citation>
    <scope>NUCLEOTIDE SEQUENCE [LARGE SCALE GENOMIC DNA]</scope>
    <source>
        <strain evidence="3">JCM 17106</strain>
    </source>
</reference>
<dbReference type="InterPro" id="IPR000073">
    <property type="entry name" value="AB_hydrolase_1"/>
</dbReference>
<dbReference type="PRINTS" id="PR00111">
    <property type="entry name" value="ABHYDROLASE"/>
</dbReference>
<dbReference type="EMBL" id="BAABCW010000017">
    <property type="protein sequence ID" value="GAA3516966.1"/>
    <property type="molecule type" value="Genomic_DNA"/>
</dbReference>
<comment type="caution">
    <text evidence="2">The sequence shown here is derived from an EMBL/GenBank/DDBJ whole genome shotgun (WGS) entry which is preliminary data.</text>
</comment>
<evidence type="ECO:0000313" key="2">
    <source>
        <dbReference type="EMBL" id="GAA3516966.1"/>
    </source>
</evidence>
<sequence>MKLERILLNLIVPIIFMQSYAQTSKSKTYEHQKNNFTMDKTKRIDINGESLAYFDNEKGNTTLLFLHGAFINKEYWNEQLSYFSKNYRVIAVDLPGHGKSTHNKEDWTGPRFGKDINQFIQELALQNVIIIGHSFGSDVMLETVAVNDANIIGLIEIDHMKNVGIELPQQVIDQLVQGLNANFENTCQQFAKQALLTEATDPKIVSRLLTDYKEMNPEIGIPLLEYGFSYPQRETELLKSLKLKLYSIHVNYAPTNEESLKKHLGDNYELHTMEGTCHYPMIENPDKLNTIIETTVLKIKK</sequence>
<proteinExistence type="predicted"/>
<dbReference type="Gene3D" id="3.40.50.1820">
    <property type="entry name" value="alpha/beta hydrolase"/>
    <property type="match status" value="1"/>
</dbReference>
<evidence type="ECO:0000313" key="3">
    <source>
        <dbReference type="Proteomes" id="UP001500459"/>
    </source>
</evidence>
<protein>
    <recommendedName>
        <fullName evidence="1">AB hydrolase-1 domain-containing protein</fullName>
    </recommendedName>
</protein>
<keyword evidence="3" id="KW-1185">Reference proteome</keyword>
<name>A0ABP6UPR0_9FLAO</name>
<gene>
    <name evidence="2" type="ORF">GCM10022393_33810</name>
</gene>
<organism evidence="2 3">
    <name type="scientific">Aquimarina addita</name>
    <dbReference type="NCBI Taxonomy" id="870485"/>
    <lineage>
        <taxon>Bacteria</taxon>
        <taxon>Pseudomonadati</taxon>
        <taxon>Bacteroidota</taxon>
        <taxon>Flavobacteriia</taxon>
        <taxon>Flavobacteriales</taxon>
        <taxon>Flavobacteriaceae</taxon>
        <taxon>Aquimarina</taxon>
    </lineage>
</organism>
<dbReference type="PANTHER" id="PTHR43798:SF33">
    <property type="entry name" value="HYDROLASE, PUTATIVE (AFU_ORTHOLOGUE AFUA_2G14860)-RELATED"/>
    <property type="match status" value="1"/>
</dbReference>
<dbReference type="InterPro" id="IPR029058">
    <property type="entry name" value="AB_hydrolase_fold"/>
</dbReference>
<evidence type="ECO:0000259" key="1">
    <source>
        <dbReference type="Pfam" id="PF00561"/>
    </source>
</evidence>
<dbReference type="PANTHER" id="PTHR43798">
    <property type="entry name" value="MONOACYLGLYCEROL LIPASE"/>
    <property type="match status" value="1"/>
</dbReference>
<dbReference type="InterPro" id="IPR050266">
    <property type="entry name" value="AB_hydrolase_sf"/>
</dbReference>
<dbReference type="Proteomes" id="UP001500459">
    <property type="component" value="Unassembled WGS sequence"/>
</dbReference>
<dbReference type="SUPFAM" id="SSF53474">
    <property type="entry name" value="alpha/beta-Hydrolases"/>
    <property type="match status" value="1"/>
</dbReference>
<accession>A0ABP6UPR0</accession>